<accession>T1CB17</accession>
<dbReference type="GO" id="GO:0003700">
    <property type="term" value="F:DNA-binding transcription factor activity"/>
    <property type="evidence" value="ECO:0007669"/>
    <property type="project" value="TreeGrafter"/>
</dbReference>
<keyword evidence="1" id="KW-0678">Repressor</keyword>
<evidence type="ECO:0000313" key="3">
    <source>
        <dbReference type="EMBL" id="EQD62854.1"/>
    </source>
</evidence>
<feature type="non-terminal residue" evidence="3">
    <location>
        <position position="1"/>
    </location>
</feature>
<proteinExistence type="predicted"/>
<dbReference type="GO" id="GO:0000976">
    <property type="term" value="F:transcription cis-regulatory region binding"/>
    <property type="evidence" value="ECO:0007669"/>
    <property type="project" value="TreeGrafter"/>
</dbReference>
<feature type="domain" description="Periplasmic binding protein/LacI sugar binding" evidence="2">
    <location>
        <begin position="6"/>
        <end position="72"/>
    </location>
</feature>
<dbReference type="Gene3D" id="3.40.50.2300">
    <property type="match status" value="1"/>
</dbReference>
<dbReference type="EMBL" id="AUZX01006695">
    <property type="protein sequence ID" value="EQD62854.1"/>
    <property type="molecule type" value="Genomic_DNA"/>
</dbReference>
<dbReference type="SUPFAM" id="SSF53822">
    <property type="entry name" value="Periplasmic binding protein-like I"/>
    <property type="match status" value="1"/>
</dbReference>
<evidence type="ECO:0000259" key="2">
    <source>
        <dbReference type="Pfam" id="PF00532"/>
    </source>
</evidence>
<reference evidence="3" key="1">
    <citation type="submission" date="2013-08" db="EMBL/GenBank/DDBJ databases">
        <authorList>
            <person name="Mendez C."/>
            <person name="Richter M."/>
            <person name="Ferrer M."/>
            <person name="Sanchez J."/>
        </authorList>
    </citation>
    <scope>NUCLEOTIDE SEQUENCE</scope>
</reference>
<name>T1CB17_9ZZZZ</name>
<sequence length="86" mass="9201">SALAVDNRAGAHAMTQHLVNCGYREIVFIGGPRGNLDAEERLQGCLDALRDLLPQTVPQIVPGDFSEESGYRAGSLIARQGTTYGD</sequence>
<dbReference type="PANTHER" id="PTHR30146:SF151">
    <property type="entry name" value="HTH-TYPE TRANSCRIPTIONAL REPRESSOR CYTR"/>
    <property type="match status" value="1"/>
</dbReference>
<dbReference type="InterPro" id="IPR001761">
    <property type="entry name" value="Peripla_BP/Lac1_sug-bd_dom"/>
</dbReference>
<reference evidence="3" key="2">
    <citation type="journal article" date="2014" name="ISME J.">
        <title>Microbial stratification in low pH oxic and suboxic macroscopic growths along an acid mine drainage.</title>
        <authorList>
            <person name="Mendez-Garcia C."/>
            <person name="Mesa V."/>
            <person name="Sprenger R.R."/>
            <person name="Richter M."/>
            <person name="Diez M.S."/>
            <person name="Solano J."/>
            <person name="Bargiela R."/>
            <person name="Golyshina O.V."/>
            <person name="Manteca A."/>
            <person name="Ramos J.L."/>
            <person name="Gallego J.R."/>
            <person name="Llorente I."/>
            <person name="Martins Dos Santos V.A."/>
            <person name="Jensen O.N."/>
            <person name="Pelaez A.I."/>
            <person name="Sanchez J."/>
            <person name="Ferrer M."/>
        </authorList>
    </citation>
    <scope>NUCLEOTIDE SEQUENCE</scope>
</reference>
<evidence type="ECO:0000256" key="1">
    <source>
        <dbReference type="ARBA" id="ARBA00022491"/>
    </source>
</evidence>
<dbReference type="PANTHER" id="PTHR30146">
    <property type="entry name" value="LACI-RELATED TRANSCRIPTIONAL REPRESSOR"/>
    <property type="match status" value="1"/>
</dbReference>
<dbReference type="AlphaFoldDB" id="T1CB17"/>
<dbReference type="InterPro" id="IPR028082">
    <property type="entry name" value="Peripla_BP_I"/>
</dbReference>
<protein>
    <submittedName>
        <fullName evidence="3">Transcriptional regulator lacI family</fullName>
    </submittedName>
</protein>
<gene>
    <name evidence="3" type="ORF">B1A_09397</name>
</gene>
<comment type="caution">
    <text evidence="3">The sequence shown here is derived from an EMBL/GenBank/DDBJ whole genome shotgun (WGS) entry which is preliminary data.</text>
</comment>
<organism evidence="3">
    <name type="scientific">mine drainage metagenome</name>
    <dbReference type="NCBI Taxonomy" id="410659"/>
    <lineage>
        <taxon>unclassified sequences</taxon>
        <taxon>metagenomes</taxon>
        <taxon>ecological metagenomes</taxon>
    </lineage>
</organism>
<dbReference type="Pfam" id="PF00532">
    <property type="entry name" value="Peripla_BP_1"/>
    <property type="match status" value="1"/>
</dbReference>